<comment type="cofactor">
    <cofactor evidence="1">
        <name>adenosylcob(III)alamin</name>
        <dbReference type="ChEBI" id="CHEBI:18408"/>
    </cofactor>
</comment>
<dbReference type="EMBL" id="UOFS01000029">
    <property type="protein sequence ID" value="VAW96606.1"/>
    <property type="molecule type" value="Genomic_DNA"/>
</dbReference>
<evidence type="ECO:0000256" key="1">
    <source>
        <dbReference type="ARBA" id="ARBA00001922"/>
    </source>
</evidence>
<dbReference type="GO" id="GO:0009263">
    <property type="term" value="P:deoxyribonucleotide biosynthetic process"/>
    <property type="evidence" value="ECO:0007669"/>
    <property type="project" value="InterPro"/>
</dbReference>
<dbReference type="NCBIfam" id="TIGR02504">
    <property type="entry name" value="NrdJ_Z"/>
    <property type="match status" value="1"/>
</dbReference>
<evidence type="ECO:0000259" key="10">
    <source>
        <dbReference type="Pfam" id="PF00317"/>
    </source>
</evidence>
<evidence type="ECO:0000256" key="7">
    <source>
        <dbReference type="ARBA" id="ARBA00023157"/>
    </source>
</evidence>
<evidence type="ECO:0000256" key="8">
    <source>
        <dbReference type="ARBA" id="ARBA00023285"/>
    </source>
</evidence>
<dbReference type="SUPFAM" id="SSF51998">
    <property type="entry name" value="PFL-like glycyl radical enzymes"/>
    <property type="match status" value="1"/>
</dbReference>
<dbReference type="Pfam" id="PF02867">
    <property type="entry name" value="Ribonuc_red_lgC"/>
    <property type="match status" value="1"/>
</dbReference>
<dbReference type="PANTHER" id="PTHR43371">
    <property type="entry name" value="VITAMIN B12-DEPENDENT RIBONUCLEOTIDE REDUCTASE"/>
    <property type="match status" value="1"/>
</dbReference>
<dbReference type="AlphaFoldDB" id="A0A3B1AV00"/>
<sequence>MKRAQLSEVAHTNAADVPYQEASLDIWDKKYRLKSKDGTHIDNDIDDTYNRVAHAIAQVETTPEKQLFWENQFLWALRHGAIPAGRIISNAGAQQHKPATSTINCTVSGTIQDSMNDILNKVHEAGLTLKAGCGIGYEYSTLRPKGAYVSGAGAHTSGPLSFMDIYDKMCFTVSSAGGRRGAQMATFDIGHPDSAEFIRAKREDGRLRQFNLSLLITKEFMEAVHNETDWSLAFPITQTEVDIDGVDVNDPHQVVWREWPIKSEYIVNDDGLVACFIYKVMPAKRMWDMIMASTYDFAEPGFILIDKINEMNNNWYCENIRATNPCGEQPLPPYGSCLLGSINLTKFVRDPFTENAMFDWTEFKKVTAVFTRMLDNVVEINGLPLEQQRYEIEYKRRHGMGFLGLGSTLTMLRSKYGSKRSLAFTERVSRELAITGWQVAVELAKEKGPAAIMEETFEVTGEMLHKRPEMKTDGYKVGDKIQGKILHAKYSRYMQQIADVAPDLVDEMAQVGARFTHHTSIAPTGTISLSLANNASNGIEPSFAHNYSRNIIREGRKTKEKVDVYSFELLAYREIINDKAMPYSDDPQAQLPDYFISADDINPKEHVDIQAAAQIWIDSSISKTANVPTDYPYEDFKNIYLYAYEKGLKGCTTFRFNPEAFQGVLVKEQDLEDTTYKFTLDDGSVVEVKGNEEIEYDGEMHSAANLFDALKEGYYGKF</sequence>
<evidence type="ECO:0000256" key="9">
    <source>
        <dbReference type="ARBA" id="ARBA00047754"/>
    </source>
</evidence>
<organism evidence="12">
    <name type="scientific">hydrothermal vent metagenome</name>
    <dbReference type="NCBI Taxonomy" id="652676"/>
    <lineage>
        <taxon>unclassified sequences</taxon>
        <taxon>metagenomes</taxon>
        <taxon>ecological metagenomes</taxon>
    </lineage>
</organism>
<evidence type="ECO:0000256" key="5">
    <source>
        <dbReference type="ARBA" id="ARBA00022741"/>
    </source>
</evidence>
<dbReference type="Gene3D" id="3.20.70.20">
    <property type="match status" value="1"/>
</dbReference>
<comment type="similarity">
    <text evidence="2">Belongs to the ribonucleoside diphosphate reductase class-2 family.</text>
</comment>
<comment type="catalytic activity">
    <reaction evidence="9">
        <text>a 2'-deoxyribonucleoside 5'-diphosphate + [thioredoxin]-disulfide + H2O = a ribonucleoside 5'-diphosphate + [thioredoxin]-dithiol</text>
        <dbReference type="Rhea" id="RHEA:23252"/>
        <dbReference type="Rhea" id="RHEA-COMP:10698"/>
        <dbReference type="Rhea" id="RHEA-COMP:10700"/>
        <dbReference type="ChEBI" id="CHEBI:15377"/>
        <dbReference type="ChEBI" id="CHEBI:29950"/>
        <dbReference type="ChEBI" id="CHEBI:50058"/>
        <dbReference type="ChEBI" id="CHEBI:57930"/>
        <dbReference type="ChEBI" id="CHEBI:73316"/>
        <dbReference type="EC" id="1.17.4.1"/>
    </reaction>
</comment>
<evidence type="ECO:0000313" key="12">
    <source>
        <dbReference type="EMBL" id="VAW96606.1"/>
    </source>
</evidence>
<accession>A0A3B1AV00</accession>
<evidence type="ECO:0000259" key="11">
    <source>
        <dbReference type="Pfam" id="PF02867"/>
    </source>
</evidence>
<dbReference type="InterPro" id="IPR013344">
    <property type="entry name" value="RNR_NrdJ/NrdZ"/>
</dbReference>
<evidence type="ECO:0000256" key="2">
    <source>
        <dbReference type="ARBA" id="ARBA00007405"/>
    </source>
</evidence>
<dbReference type="CDD" id="cd02888">
    <property type="entry name" value="RNR_II_dimer"/>
    <property type="match status" value="1"/>
</dbReference>
<dbReference type="EC" id="1.17.4.1" evidence="3"/>
<dbReference type="InterPro" id="IPR050862">
    <property type="entry name" value="RdRp_reductase_class-2"/>
</dbReference>
<dbReference type="InterPro" id="IPR013509">
    <property type="entry name" value="RNR_lsu_N"/>
</dbReference>
<dbReference type="Pfam" id="PF00317">
    <property type="entry name" value="Ribonuc_red_lgN"/>
    <property type="match status" value="1"/>
</dbReference>
<name>A0A3B1AV00_9ZZZZ</name>
<evidence type="ECO:0000256" key="3">
    <source>
        <dbReference type="ARBA" id="ARBA00012274"/>
    </source>
</evidence>
<dbReference type="FunFam" id="3.20.70.20:FF:000040">
    <property type="entry name" value="Vitamin B12-dependent ribonucleotide reductase"/>
    <property type="match status" value="1"/>
</dbReference>
<keyword evidence="4" id="KW-0846">Cobalamin</keyword>
<dbReference type="InterPro" id="IPR000788">
    <property type="entry name" value="RNR_lg_C"/>
</dbReference>
<protein>
    <recommendedName>
        <fullName evidence="3">ribonucleoside-diphosphate reductase</fullName>
        <ecNumber evidence="3">1.17.4.1</ecNumber>
    </recommendedName>
</protein>
<reference evidence="12" key="1">
    <citation type="submission" date="2018-06" db="EMBL/GenBank/DDBJ databases">
        <authorList>
            <person name="Zhirakovskaya E."/>
        </authorList>
    </citation>
    <scope>NUCLEOTIDE SEQUENCE</scope>
</reference>
<proteinExistence type="inferred from homology"/>
<evidence type="ECO:0000256" key="4">
    <source>
        <dbReference type="ARBA" id="ARBA00022628"/>
    </source>
</evidence>
<gene>
    <name evidence="12" type="ORF">MNBD_GAMMA22-1011</name>
</gene>
<keyword evidence="8" id="KW-0170">Cobalt</keyword>
<dbReference type="GO" id="GO:0004748">
    <property type="term" value="F:ribonucleoside-diphosphate reductase activity, thioredoxin disulfide as acceptor"/>
    <property type="evidence" value="ECO:0007669"/>
    <property type="project" value="UniProtKB-EC"/>
</dbReference>
<feature type="domain" description="Ribonucleotide reductase large subunit N-terminal" evidence="10">
    <location>
        <begin position="20"/>
        <end position="94"/>
    </location>
</feature>
<dbReference type="GO" id="GO:0005524">
    <property type="term" value="F:ATP binding"/>
    <property type="evidence" value="ECO:0007669"/>
    <property type="project" value="InterPro"/>
</dbReference>
<dbReference type="GO" id="GO:0031419">
    <property type="term" value="F:cobalamin binding"/>
    <property type="evidence" value="ECO:0007669"/>
    <property type="project" value="UniProtKB-KW"/>
</dbReference>
<keyword evidence="5" id="KW-0547">Nucleotide-binding</keyword>
<keyword evidence="7" id="KW-1015">Disulfide bond</keyword>
<feature type="domain" description="Ribonucleotide reductase large subunit C-terminal" evidence="11">
    <location>
        <begin position="105"/>
        <end position="653"/>
    </location>
</feature>
<evidence type="ECO:0000256" key="6">
    <source>
        <dbReference type="ARBA" id="ARBA00023002"/>
    </source>
</evidence>
<dbReference type="PANTHER" id="PTHR43371:SF1">
    <property type="entry name" value="RIBONUCLEOSIDE-DIPHOSPHATE REDUCTASE"/>
    <property type="match status" value="1"/>
</dbReference>
<dbReference type="PRINTS" id="PR01183">
    <property type="entry name" value="RIBORDTASEM1"/>
</dbReference>
<keyword evidence="6 12" id="KW-0560">Oxidoreductase</keyword>